<keyword evidence="2" id="KW-1185">Reference proteome</keyword>
<protein>
    <submittedName>
        <fullName evidence="1">Uncharacterized protein</fullName>
    </submittedName>
</protein>
<sequence length="362" mass="39745">MGTQRLSLALQLDTALAPGWRFVAANRLDLDWPAQPGKEQNALHTLQEAYASGQIDAAQTLDLGRVRAHFGVATGYNPTDVFRAGSLRSQVSADPNSLKRNRQGAVMLRGRHLGDAGAMTWVLSPRLSAHPQPSDAPFSLDTGASNARHRALLAWSPNLDGHWKERFSAQALLLAQEGQAPQAGLNLSALLGDATTAFAEWTGGRSRSQLAQALGASETPRFHQRLSSGLTWTSPHKLSLTLEIAHNRAAPTATAWQALQQGSPLAYAAYRGWTANAQELTTRRLWAVYASWPDALAQHLDLSAMLRVNPDDRSRLHWLELRRHGERVDLALQWQRASGTPLSDFAAATRSQVWQLSLRRYL</sequence>
<gene>
    <name evidence="1" type="ORF">CATMQ487_38850</name>
</gene>
<name>A0ABM7YQV2_9BURK</name>
<organism evidence="1 2">
    <name type="scientific">Sphaerotilus microaerophilus</name>
    <dbReference type="NCBI Taxonomy" id="2914710"/>
    <lineage>
        <taxon>Bacteria</taxon>
        <taxon>Pseudomonadati</taxon>
        <taxon>Pseudomonadota</taxon>
        <taxon>Betaproteobacteria</taxon>
        <taxon>Burkholderiales</taxon>
        <taxon>Sphaerotilaceae</taxon>
        <taxon>Sphaerotilus</taxon>
    </lineage>
</organism>
<dbReference type="Proteomes" id="UP001057498">
    <property type="component" value="Chromosome"/>
</dbReference>
<evidence type="ECO:0000313" key="2">
    <source>
        <dbReference type="Proteomes" id="UP001057498"/>
    </source>
</evidence>
<accession>A0ABM7YQV2</accession>
<proteinExistence type="predicted"/>
<dbReference type="EMBL" id="AP025730">
    <property type="protein sequence ID" value="BDI06915.1"/>
    <property type="molecule type" value="Genomic_DNA"/>
</dbReference>
<evidence type="ECO:0000313" key="1">
    <source>
        <dbReference type="EMBL" id="BDI06915.1"/>
    </source>
</evidence>
<reference evidence="1" key="1">
    <citation type="submission" date="2022-04" db="EMBL/GenBank/DDBJ databases">
        <title>Whole genome sequence of Sphaerotilus sp. FB-5.</title>
        <authorList>
            <person name="Takeda M."/>
            <person name="Narihara S."/>
            <person name="Akimoto M."/>
            <person name="Akimoto R."/>
            <person name="Nishiyashiki S."/>
            <person name="Murakami T."/>
        </authorList>
    </citation>
    <scope>NUCLEOTIDE SEQUENCE</scope>
    <source>
        <strain evidence="1">FB-5</strain>
    </source>
</reference>